<keyword evidence="4 6" id="KW-1133">Transmembrane helix</keyword>
<dbReference type="AlphaFoldDB" id="A0A381QBF0"/>
<evidence type="ECO:0008006" key="8">
    <source>
        <dbReference type="Google" id="ProtNLM"/>
    </source>
</evidence>
<dbReference type="NCBIfam" id="TIGR04409">
    <property type="entry name" value="LptC_YrbK"/>
    <property type="match status" value="1"/>
</dbReference>
<feature type="transmembrane region" description="Helical" evidence="6">
    <location>
        <begin position="20"/>
        <end position="37"/>
    </location>
</feature>
<keyword evidence="1" id="KW-1003">Cell membrane</keyword>
<evidence type="ECO:0000256" key="2">
    <source>
        <dbReference type="ARBA" id="ARBA00022519"/>
    </source>
</evidence>
<keyword evidence="5 6" id="KW-0472">Membrane</keyword>
<dbReference type="InterPro" id="IPR026265">
    <property type="entry name" value="LptC"/>
</dbReference>
<dbReference type="Gene3D" id="2.60.450.10">
    <property type="entry name" value="Lipopolysaccharide (LPS) transport protein A like domain"/>
    <property type="match status" value="1"/>
</dbReference>
<evidence type="ECO:0000256" key="6">
    <source>
        <dbReference type="SAM" id="Phobius"/>
    </source>
</evidence>
<accession>A0A381QBF0</accession>
<evidence type="ECO:0000313" key="7">
    <source>
        <dbReference type="EMBL" id="SUZ76646.1"/>
    </source>
</evidence>
<name>A0A381QBF0_9ZZZZ</name>
<evidence type="ECO:0000256" key="4">
    <source>
        <dbReference type="ARBA" id="ARBA00022989"/>
    </source>
</evidence>
<evidence type="ECO:0000256" key="5">
    <source>
        <dbReference type="ARBA" id="ARBA00023136"/>
    </source>
</evidence>
<proteinExistence type="predicted"/>
<dbReference type="PANTHER" id="PTHR37481:SF1">
    <property type="entry name" value="LIPOPOLYSACCHARIDE EXPORT SYSTEM PROTEIN LPTC"/>
    <property type="match status" value="1"/>
</dbReference>
<organism evidence="7">
    <name type="scientific">marine metagenome</name>
    <dbReference type="NCBI Taxonomy" id="408172"/>
    <lineage>
        <taxon>unclassified sequences</taxon>
        <taxon>metagenomes</taxon>
        <taxon>ecological metagenomes</taxon>
    </lineage>
</organism>
<keyword evidence="3 6" id="KW-0812">Transmembrane</keyword>
<dbReference type="InterPro" id="IPR010664">
    <property type="entry name" value="LipoPS_assembly_LptC-rel"/>
</dbReference>
<reference evidence="7" key="1">
    <citation type="submission" date="2018-05" db="EMBL/GenBank/DDBJ databases">
        <authorList>
            <person name="Lanie J.A."/>
            <person name="Ng W.-L."/>
            <person name="Kazmierczak K.M."/>
            <person name="Andrzejewski T.M."/>
            <person name="Davidsen T.M."/>
            <person name="Wayne K.J."/>
            <person name="Tettelin H."/>
            <person name="Glass J.I."/>
            <person name="Rusch D."/>
            <person name="Podicherti R."/>
            <person name="Tsui H.-C.T."/>
            <person name="Winkler M.E."/>
        </authorList>
    </citation>
    <scope>NUCLEOTIDE SEQUENCE</scope>
</reference>
<evidence type="ECO:0000256" key="3">
    <source>
        <dbReference type="ARBA" id="ARBA00022692"/>
    </source>
</evidence>
<dbReference type="GO" id="GO:0005886">
    <property type="term" value="C:plasma membrane"/>
    <property type="evidence" value="ECO:0007669"/>
    <property type="project" value="InterPro"/>
</dbReference>
<gene>
    <name evidence="7" type="ORF">METZ01_LOCUS29500</name>
</gene>
<dbReference type="GO" id="GO:0017089">
    <property type="term" value="F:glycolipid transfer activity"/>
    <property type="evidence" value="ECO:0007669"/>
    <property type="project" value="TreeGrafter"/>
</dbReference>
<protein>
    <recommendedName>
        <fullName evidence="8">LPS export ABC transporter periplasmic protein LptC</fullName>
    </recommendedName>
</protein>
<dbReference type="EMBL" id="UINC01001286">
    <property type="protein sequence ID" value="SUZ76646.1"/>
    <property type="molecule type" value="Genomic_DNA"/>
</dbReference>
<evidence type="ECO:0000256" key="1">
    <source>
        <dbReference type="ARBA" id="ARBA00022475"/>
    </source>
</evidence>
<keyword evidence="2" id="KW-0997">Cell inner membrane</keyword>
<dbReference type="InterPro" id="IPR052363">
    <property type="entry name" value="LPS_export_LptC"/>
</dbReference>
<dbReference type="GO" id="GO:0030288">
    <property type="term" value="C:outer membrane-bounded periplasmic space"/>
    <property type="evidence" value="ECO:0007669"/>
    <property type="project" value="TreeGrafter"/>
</dbReference>
<sequence>MESQGLQTYSSFLHENRKELTILLLLGALAGAAYYLFSFSEPPENIPFEERGVLDLEQITVNDYQLERRSWKLKGKRAVISEKSSRMRIEQVTIWVFVSDNSSVKPTPNLPLSTNLPTQEVDLFITAEQGLIEWDDNRVTLTGNVVLLRNDGSEVHTETAIYNAKQEILTIPKPVRVLREGHTLHGSGLIYNVSKGELNLKQPVLLRHE</sequence>
<dbReference type="GO" id="GO:0015221">
    <property type="term" value="F:lipopolysaccharide transmembrane transporter activity"/>
    <property type="evidence" value="ECO:0007669"/>
    <property type="project" value="InterPro"/>
</dbReference>
<dbReference type="Pfam" id="PF06835">
    <property type="entry name" value="LptC"/>
    <property type="match status" value="1"/>
</dbReference>
<dbReference type="PANTHER" id="PTHR37481">
    <property type="entry name" value="LIPOPOLYSACCHARIDE EXPORT SYSTEM PROTEIN LPTC"/>
    <property type="match status" value="1"/>
</dbReference>